<keyword evidence="2" id="KW-0472">Membrane</keyword>
<proteinExistence type="predicted"/>
<dbReference type="InterPro" id="IPR050879">
    <property type="entry name" value="Acyltransferase_3"/>
</dbReference>
<reference evidence="5" key="1">
    <citation type="journal article" date="2019" name="Int. J. Syst. Evol. Microbiol.">
        <title>The Global Catalogue of Microorganisms (GCM) 10K type strain sequencing project: providing services to taxonomists for standard genome sequencing and annotation.</title>
        <authorList>
            <consortium name="The Broad Institute Genomics Platform"/>
            <consortium name="The Broad Institute Genome Sequencing Center for Infectious Disease"/>
            <person name="Wu L."/>
            <person name="Ma J."/>
        </authorList>
    </citation>
    <scope>NUCLEOTIDE SEQUENCE [LARGE SCALE GENOMIC DNA]</scope>
    <source>
        <strain evidence="5">JCM 4737</strain>
    </source>
</reference>
<name>A0ABQ3DUN2_9ACTN</name>
<feature type="domain" description="Acyltransferase 3" evidence="3">
    <location>
        <begin position="23"/>
        <end position="368"/>
    </location>
</feature>
<comment type="caution">
    <text evidence="4">The sequence shown here is derived from an EMBL/GenBank/DDBJ whole genome shotgun (WGS) entry which is preliminary data.</text>
</comment>
<feature type="transmembrane region" description="Helical" evidence="2">
    <location>
        <begin position="256"/>
        <end position="275"/>
    </location>
</feature>
<dbReference type="GO" id="GO:0016746">
    <property type="term" value="F:acyltransferase activity"/>
    <property type="evidence" value="ECO:0007669"/>
    <property type="project" value="UniProtKB-KW"/>
</dbReference>
<keyword evidence="2" id="KW-0812">Transmembrane</keyword>
<feature type="transmembrane region" description="Helical" evidence="2">
    <location>
        <begin position="187"/>
        <end position="208"/>
    </location>
</feature>
<feature type="transmembrane region" description="Helical" evidence="2">
    <location>
        <begin position="25"/>
        <end position="45"/>
    </location>
</feature>
<dbReference type="PANTHER" id="PTHR23028:SF53">
    <property type="entry name" value="ACYL_TRANSF_3 DOMAIN-CONTAINING PROTEIN"/>
    <property type="match status" value="1"/>
</dbReference>
<evidence type="ECO:0000259" key="3">
    <source>
        <dbReference type="Pfam" id="PF01757"/>
    </source>
</evidence>
<protein>
    <submittedName>
        <fullName evidence="4">Acyltransferase</fullName>
    </submittedName>
</protein>
<keyword evidence="4" id="KW-0808">Transferase</keyword>
<keyword evidence="5" id="KW-1185">Reference proteome</keyword>
<evidence type="ECO:0000313" key="4">
    <source>
        <dbReference type="EMBL" id="GHB17058.1"/>
    </source>
</evidence>
<organism evidence="4 5">
    <name type="scientific">Streptomyces chryseus</name>
    <dbReference type="NCBI Taxonomy" id="68186"/>
    <lineage>
        <taxon>Bacteria</taxon>
        <taxon>Bacillati</taxon>
        <taxon>Actinomycetota</taxon>
        <taxon>Actinomycetes</taxon>
        <taxon>Kitasatosporales</taxon>
        <taxon>Streptomycetaceae</taxon>
        <taxon>Streptomyces</taxon>
    </lineage>
</organism>
<keyword evidence="2" id="KW-1133">Transmembrane helix</keyword>
<feature type="region of interest" description="Disordered" evidence="1">
    <location>
        <begin position="379"/>
        <end position="421"/>
    </location>
</feature>
<feature type="transmembrane region" description="Helical" evidence="2">
    <location>
        <begin position="346"/>
        <end position="371"/>
    </location>
</feature>
<feature type="transmembrane region" description="Helical" evidence="2">
    <location>
        <begin position="113"/>
        <end position="136"/>
    </location>
</feature>
<evidence type="ECO:0000256" key="2">
    <source>
        <dbReference type="SAM" id="Phobius"/>
    </source>
</evidence>
<dbReference type="InterPro" id="IPR002656">
    <property type="entry name" value="Acyl_transf_3_dom"/>
</dbReference>
<feature type="transmembrane region" description="Helical" evidence="2">
    <location>
        <begin position="315"/>
        <end position="334"/>
    </location>
</feature>
<feature type="transmembrane region" description="Helical" evidence="2">
    <location>
        <begin position="65"/>
        <end position="92"/>
    </location>
</feature>
<sequence>MSATMPTVDSDPDIRRERKALPSLTGVRFFAALLVFFIHALQPIGPVDHSGPVNPFGDKDVADGLYTFFGPAGFLGVSFFFLLSGFVITWSVKPGERLTAYWRRRLVKIFPNHLVMWTLALGLFAYAYTSVTTGFLSLFLVNSWVNALDVQMSVNAPSWSLCAEMLFYLSFPLLLHFVRRIPARRLYWYAAGTIVGMIGVGLVTTYVITDSPSNPMIPLSPSQMWFNYTLPPTRMFEFVLGMLLARIVLAGRWPKIGAVPVIALVAAGYVAAIYVPAPYNFVATTAIPFSVAIASLAAADVRGANTRLRGPVMQWLGNVSFGFYLAQGVVIFWGRQALLGNGTFSTPVAILVMLGMFAATLLAGWLLYTFVEMPAMRRWSRPRPRPAPAPRAEESPALVSVPREAARTAAWTPGAEPAVRP</sequence>
<keyword evidence="4" id="KW-0012">Acyltransferase</keyword>
<accession>A0ABQ3DUN2</accession>
<dbReference type="PANTHER" id="PTHR23028">
    <property type="entry name" value="ACETYLTRANSFERASE"/>
    <property type="match status" value="1"/>
</dbReference>
<dbReference type="EMBL" id="BMVO01000017">
    <property type="protein sequence ID" value="GHB17058.1"/>
    <property type="molecule type" value="Genomic_DNA"/>
</dbReference>
<feature type="transmembrane region" description="Helical" evidence="2">
    <location>
        <begin position="281"/>
        <end position="303"/>
    </location>
</feature>
<evidence type="ECO:0000313" key="5">
    <source>
        <dbReference type="Proteomes" id="UP000599437"/>
    </source>
</evidence>
<feature type="transmembrane region" description="Helical" evidence="2">
    <location>
        <begin position="228"/>
        <end position="249"/>
    </location>
</feature>
<dbReference type="Pfam" id="PF01757">
    <property type="entry name" value="Acyl_transf_3"/>
    <property type="match status" value="1"/>
</dbReference>
<evidence type="ECO:0000256" key="1">
    <source>
        <dbReference type="SAM" id="MobiDB-lite"/>
    </source>
</evidence>
<gene>
    <name evidence="4" type="ORF">GCM10010346_46110</name>
</gene>
<dbReference type="Proteomes" id="UP000599437">
    <property type="component" value="Unassembled WGS sequence"/>
</dbReference>
<feature type="transmembrane region" description="Helical" evidence="2">
    <location>
        <begin position="156"/>
        <end position="175"/>
    </location>
</feature>